<keyword evidence="4" id="KW-0720">Serine protease</keyword>
<evidence type="ECO:0000313" key="7">
    <source>
        <dbReference type="Proteomes" id="UP001187221"/>
    </source>
</evidence>
<evidence type="ECO:0000256" key="3">
    <source>
        <dbReference type="ARBA" id="ARBA00022801"/>
    </source>
</evidence>
<sequence length="624" mass="65099">MKFARSVWKALVAIKDGLVLLALLLFFWGLYAALALRPVAGHVREGALTITLDGPIVEERSAISPSQLLLSGTAPEKEYQARDVVRAIEAAADDSRIKAVVLDLEEFPGARQVHLTRIGAAMDKVRAVHKPVLVYGQLYADDGVQLAAHASEAWVDPIGGAVVTGPGGTQLYYKTLMDRLKIKAHIFKVGTYKAAVEPYARADASPAARENLTALYGALWEAWKADVKKARPRAQIDLVTGDPVAWMAQSGGDMAQAAVKAGLVDKVGDKVAFGRHVGDLVGHDRNGTAGAYQNTELAQYLADRPAPAKGKAIAVVTVSGEIVDGDAGPGRAGGTRIADLIDKAVASKSYSALVVRIDSPGGSVSAAERIRAAIVRARAAGLPVVASMANLAASGGYWVSTPATRVFAEPATITGSIGVFAVIPSFEDTLANYGVTTDGVRTTPLSGQPDVLGGLSPQVEALTQGSVESYYRRFLSLVATARHKTPEQIDAIAQGRVWDGGTARQIGLVDAFGDLDDALAYAASAAHLTTWHADYLGADQGGWQGLLQAMAGTDGPGESHAATDVTGLVALRQQALGLRMLADLQRLTGVAGAQAYCLECGAQAGQGGAAAAPTGWLALLLRHL</sequence>
<dbReference type="CDD" id="cd07018">
    <property type="entry name" value="S49_SppA_67K_type"/>
    <property type="match status" value="1"/>
</dbReference>
<dbReference type="SUPFAM" id="SSF52096">
    <property type="entry name" value="ClpP/crotonase"/>
    <property type="match status" value="2"/>
</dbReference>
<proteinExistence type="inferred from homology"/>
<keyword evidence="2" id="KW-0645">Protease</keyword>
<dbReference type="PANTHER" id="PTHR33209">
    <property type="entry name" value="PROTEASE 4"/>
    <property type="match status" value="1"/>
</dbReference>
<feature type="domain" description="Peptidase S49" evidence="5">
    <location>
        <begin position="377"/>
        <end position="528"/>
    </location>
</feature>
<gene>
    <name evidence="6" type="primary">sppA</name>
    <name evidence="6" type="ORF">NUTIK01_17710</name>
</gene>
<reference evidence="6 7" key="1">
    <citation type="submission" date="2023-06" db="EMBL/GenBank/DDBJ databases">
        <title>Draft genome sequence of Novosphingobium sp. strain IK01.</title>
        <authorList>
            <person name="Hatamoto M."/>
            <person name="Ikarashi T."/>
            <person name="Yamaguchi T."/>
        </authorList>
    </citation>
    <scope>NUCLEOTIDE SEQUENCE [LARGE SCALE GENOMIC DNA]</scope>
    <source>
        <strain evidence="6 7">IK01</strain>
    </source>
</reference>
<dbReference type="RefSeq" id="WP_317974721.1">
    <property type="nucleotide sequence ID" value="NZ_BTFW01000001.1"/>
</dbReference>
<evidence type="ECO:0000313" key="6">
    <source>
        <dbReference type="EMBL" id="GMM60994.1"/>
    </source>
</evidence>
<dbReference type="InterPro" id="IPR002142">
    <property type="entry name" value="Peptidase_S49"/>
</dbReference>
<evidence type="ECO:0000256" key="1">
    <source>
        <dbReference type="ARBA" id="ARBA00008683"/>
    </source>
</evidence>
<dbReference type="InterPro" id="IPR047217">
    <property type="entry name" value="S49_SppA_67K_type_N"/>
</dbReference>
<feature type="domain" description="Peptidase S49" evidence="5">
    <location>
        <begin position="127"/>
        <end position="269"/>
    </location>
</feature>
<keyword evidence="7" id="KW-1185">Reference proteome</keyword>
<evidence type="ECO:0000256" key="2">
    <source>
        <dbReference type="ARBA" id="ARBA00022670"/>
    </source>
</evidence>
<dbReference type="EMBL" id="BTFW01000001">
    <property type="protein sequence ID" value="GMM60994.1"/>
    <property type="molecule type" value="Genomic_DNA"/>
</dbReference>
<dbReference type="PIRSF" id="PIRSF001217">
    <property type="entry name" value="Protease_4_SppA"/>
    <property type="match status" value="1"/>
</dbReference>
<dbReference type="InterPro" id="IPR047272">
    <property type="entry name" value="S49_SppA_C"/>
</dbReference>
<dbReference type="Pfam" id="PF01343">
    <property type="entry name" value="Peptidase_S49"/>
    <property type="match status" value="2"/>
</dbReference>
<evidence type="ECO:0000259" key="5">
    <source>
        <dbReference type="Pfam" id="PF01343"/>
    </source>
</evidence>
<dbReference type="CDD" id="cd07023">
    <property type="entry name" value="S49_Sppa_N_C"/>
    <property type="match status" value="1"/>
</dbReference>
<keyword evidence="3" id="KW-0378">Hydrolase</keyword>
<organism evidence="6 7">
    <name type="scientific">Novosphingobium pituita</name>
    <dbReference type="NCBI Taxonomy" id="3056842"/>
    <lineage>
        <taxon>Bacteria</taxon>
        <taxon>Pseudomonadati</taxon>
        <taxon>Pseudomonadota</taxon>
        <taxon>Alphaproteobacteria</taxon>
        <taxon>Sphingomonadales</taxon>
        <taxon>Sphingomonadaceae</taxon>
        <taxon>Novosphingobium</taxon>
    </lineage>
</organism>
<dbReference type="InterPro" id="IPR029045">
    <property type="entry name" value="ClpP/crotonase-like_dom_sf"/>
</dbReference>
<dbReference type="InterPro" id="IPR004634">
    <property type="entry name" value="Pept_S49_pIV"/>
</dbReference>
<dbReference type="NCBIfam" id="TIGR00705">
    <property type="entry name" value="SppA_67K"/>
    <property type="match status" value="1"/>
</dbReference>
<protein>
    <submittedName>
        <fullName evidence="6">Signal peptide peptidase SppA</fullName>
    </submittedName>
</protein>
<comment type="caution">
    <text evidence="6">The sequence shown here is derived from an EMBL/GenBank/DDBJ whole genome shotgun (WGS) entry which is preliminary data.</text>
</comment>
<dbReference type="Gene3D" id="3.90.226.10">
    <property type="entry name" value="2-enoyl-CoA Hydratase, Chain A, domain 1"/>
    <property type="match status" value="2"/>
</dbReference>
<accession>A0ABQ6P8T4</accession>
<dbReference type="Gene3D" id="6.20.330.10">
    <property type="match status" value="1"/>
</dbReference>
<dbReference type="Proteomes" id="UP001187221">
    <property type="component" value="Unassembled WGS sequence"/>
</dbReference>
<name>A0ABQ6P8T4_9SPHN</name>
<comment type="similarity">
    <text evidence="1">Belongs to the peptidase S49 family.</text>
</comment>
<dbReference type="PANTHER" id="PTHR33209:SF1">
    <property type="entry name" value="PEPTIDASE S49 DOMAIN-CONTAINING PROTEIN"/>
    <property type="match status" value="1"/>
</dbReference>
<evidence type="ECO:0000256" key="4">
    <source>
        <dbReference type="ARBA" id="ARBA00022825"/>
    </source>
</evidence>